<evidence type="ECO:0000313" key="4">
    <source>
        <dbReference type="Proteomes" id="UP000677228"/>
    </source>
</evidence>
<dbReference type="Proteomes" id="UP000677228">
    <property type="component" value="Unassembled WGS sequence"/>
</dbReference>
<name>A0A8S2EKT8_9BILA</name>
<dbReference type="InterPro" id="IPR004875">
    <property type="entry name" value="DDE_SF_endonuclease_dom"/>
</dbReference>
<dbReference type="GO" id="GO:0003676">
    <property type="term" value="F:nucleic acid binding"/>
    <property type="evidence" value="ECO:0007669"/>
    <property type="project" value="InterPro"/>
</dbReference>
<dbReference type="Proteomes" id="UP000682733">
    <property type="component" value="Unassembled WGS sequence"/>
</dbReference>
<accession>A0A8S2EKT8</accession>
<evidence type="ECO:0000313" key="3">
    <source>
        <dbReference type="EMBL" id="CAF4059327.1"/>
    </source>
</evidence>
<dbReference type="EMBL" id="CAJNOK010016796">
    <property type="protein sequence ID" value="CAF1252143.1"/>
    <property type="molecule type" value="Genomic_DNA"/>
</dbReference>
<feature type="domain" description="DDE-1" evidence="1">
    <location>
        <begin position="52"/>
        <end position="151"/>
    </location>
</feature>
<proteinExistence type="predicted"/>
<dbReference type="EMBL" id="CAJOBA010038352">
    <property type="protein sequence ID" value="CAF4059327.1"/>
    <property type="molecule type" value="Genomic_DNA"/>
</dbReference>
<dbReference type="Pfam" id="PF03184">
    <property type="entry name" value="DDE_1"/>
    <property type="match status" value="1"/>
</dbReference>
<reference evidence="2" key="1">
    <citation type="submission" date="2021-02" db="EMBL/GenBank/DDBJ databases">
        <authorList>
            <person name="Nowell W R."/>
        </authorList>
    </citation>
    <scope>NUCLEOTIDE SEQUENCE</scope>
</reference>
<sequence>MCVGVEKEIYSKRTLTTEGEKKVFGKLVGPMYLCLQEPKGKMGELVKRGLFEPKNVVIACSSSGKLTSSLVRYWRDKCLLPFVGNESLLLSDSLPGQGDEELYTQQECGGKKVQRLAIPPKTTSDLQPLDCYTNRQIKNFIKKCHQRVALDELDVDLYQRNNIIKLTSLLHNQLSSPVFDRMM</sequence>
<comment type="caution">
    <text evidence="2">The sequence shown here is derived from an EMBL/GenBank/DDBJ whole genome shotgun (WGS) entry which is preliminary data.</text>
</comment>
<organism evidence="2 4">
    <name type="scientific">Didymodactylos carnosus</name>
    <dbReference type="NCBI Taxonomy" id="1234261"/>
    <lineage>
        <taxon>Eukaryota</taxon>
        <taxon>Metazoa</taxon>
        <taxon>Spiralia</taxon>
        <taxon>Gnathifera</taxon>
        <taxon>Rotifera</taxon>
        <taxon>Eurotatoria</taxon>
        <taxon>Bdelloidea</taxon>
        <taxon>Philodinida</taxon>
        <taxon>Philodinidae</taxon>
        <taxon>Didymodactylos</taxon>
    </lineage>
</organism>
<evidence type="ECO:0000313" key="2">
    <source>
        <dbReference type="EMBL" id="CAF1252143.1"/>
    </source>
</evidence>
<gene>
    <name evidence="2" type="ORF">OVA965_LOCUS26328</name>
    <name evidence="3" type="ORF">TMI583_LOCUS27069</name>
</gene>
<evidence type="ECO:0000259" key="1">
    <source>
        <dbReference type="Pfam" id="PF03184"/>
    </source>
</evidence>
<dbReference type="AlphaFoldDB" id="A0A8S2EKT8"/>
<protein>
    <recommendedName>
        <fullName evidence="1">DDE-1 domain-containing protein</fullName>
    </recommendedName>
</protein>